<organism evidence="2 3">
    <name type="scientific">Halobium palmae</name>
    <dbReference type="NCBI Taxonomy" id="1776492"/>
    <lineage>
        <taxon>Archaea</taxon>
        <taxon>Methanobacteriati</taxon>
        <taxon>Methanobacteriota</taxon>
        <taxon>Stenosarchaea group</taxon>
        <taxon>Halobacteria</taxon>
        <taxon>Halobacteriales</taxon>
        <taxon>Haloferacaceae</taxon>
        <taxon>Halobium</taxon>
    </lineage>
</organism>
<feature type="domain" description="PIN" evidence="1">
    <location>
        <begin position="2"/>
        <end position="95"/>
    </location>
</feature>
<comment type="caution">
    <text evidence="2">The sequence shown here is derived from an EMBL/GenBank/DDBJ whole genome shotgun (WGS) entry which is preliminary data.</text>
</comment>
<dbReference type="EMBL" id="JBHSWU010000433">
    <property type="protein sequence ID" value="MFC6725227.1"/>
    <property type="molecule type" value="Genomic_DNA"/>
</dbReference>
<dbReference type="InterPro" id="IPR029060">
    <property type="entry name" value="PIN-like_dom_sf"/>
</dbReference>
<name>A0ABD5S2R8_9EURY</name>
<dbReference type="SUPFAM" id="SSF88723">
    <property type="entry name" value="PIN domain-like"/>
    <property type="match status" value="1"/>
</dbReference>
<reference evidence="2 3" key="1">
    <citation type="journal article" date="2019" name="Int. J. Syst. Evol. Microbiol.">
        <title>The Global Catalogue of Microorganisms (GCM) 10K type strain sequencing project: providing services to taxonomists for standard genome sequencing and annotation.</title>
        <authorList>
            <consortium name="The Broad Institute Genomics Platform"/>
            <consortium name="The Broad Institute Genome Sequencing Center for Infectious Disease"/>
            <person name="Wu L."/>
            <person name="Ma J."/>
        </authorList>
    </citation>
    <scope>NUCLEOTIDE SEQUENCE [LARGE SCALE GENOMIC DNA]</scope>
    <source>
        <strain evidence="2 3">NBRC 111368</strain>
    </source>
</reference>
<gene>
    <name evidence="2" type="ORF">ACFQE1_12775</name>
</gene>
<dbReference type="AlphaFoldDB" id="A0ABD5S2R8"/>
<evidence type="ECO:0000313" key="2">
    <source>
        <dbReference type="EMBL" id="MFC6725227.1"/>
    </source>
</evidence>
<dbReference type="Pfam" id="PF01850">
    <property type="entry name" value="PIN"/>
    <property type="match status" value="1"/>
</dbReference>
<dbReference type="Proteomes" id="UP001596328">
    <property type="component" value="Unassembled WGS sequence"/>
</dbReference>
<evidence type="ECO:0000259" key="1">
    <source>
        <dbReference type="Pfam" id="PF01850"/>
    </source>
</evidence>
<sequence>MYAETDFLLALVKDEDWLGEAAETAYREHRDELWTSQFTLIELLLVAYREDRDTERVVTNAARLVEVRGDVDTVVAAATYVEDHGFTPFDALHLVESDGDVVVSSDDAYEGFAPRLDLKETSEE</sequence>
<evidence type="ECO:0000313" key="3">
    <source>
        <dbReference type="Proteomes" id="UP001596328"/>
    </source>
</evidence>
<accession>A0ABD5S2R8</accession>
<proteinExistence type="predicted"/>
<keyword evidence="3" id="KW-1185">Reference proteome</keyword>
<dbReference type="InterPro" id="IPR002716">
    <property type="entry name" value="PIN_dom"/>
</dbReference>
<protein>
    <submittedName>
        <fullName evidence="2">PIN domain-containing protein</fullName>
    </submittedName>
</protein>